<organism evidence="1 2">
    <name type="scientific">Eumeta variegata</name>
    <name type="common">Bagworm moth</name>
    <name type="synonym">Eumeta japonica</name>
    <dbReference type="NCBI Taxonomy" id="151549"/>
    <lineage>
        <taxon>Eukaryota</taxon>
        <taxon>Metazoa</taxon>
        <taxon>Ecdysozoa</taxon>
        <taxon>Arthropoda</taxon>
        <taxon>Hexapoda</taxon>
        <taxon>Insecta</taxon>
        <taxon>Pterygota</taxon>
        <taxon>Neoptera</taxon>
        <taxon>Endopterygota</taxon>
        <taxon>Lepidoptera</taxon>
        <taxon>Glossata</taxon>
        <taxon>Ditrysia</taxon>
        <taxon>Tineoidea</taxon>
        <taxon>Psychidae</taxon>
        <taxon>Oiketicinae</taxon>
        <taxon>Eumeta</taxon>
    </lineage>
</organism>
<keyword evidence="2" id="KW-1185">Reference proteome</keyword>
<evidence type="ECO:0000313" key="2">
    <source>
        <dbReference type="Proteomes" id="UP000299102"/>
    </source>
</evidence>
<comment type="caution">
    <text evidence="1">The sequence shown here is derived from an EMBL/GenBank/DDBJ whole genome shotgun (WGS) entry which is preliminary data.</text>
</comment>
<protein>
    <submittedName>
        <fullName evidence="1">Uncharacterized protein</fullName>
    </submittedName>
</protein>
<proteinExistence type="predicted"/>
<dbReference type="Proteomes" id="UP000299102">
    <property type="component" value="Unassembled WGS sequence"/>
</dbReference>
<name>A0A4C1UR18_EUMVA</name>
<accession>A0A4C1UR18</accession>
<dbReference type="AlphaFoldDB" id="A0A4C1UR18"/>
<sequence length="112" mass="12347">MRAQPWPYPPARASLGRPSGTHHFAYMCPGRRCARIVSNQASITRGLLQRGGAHAAPAARSDDPLLKHIFYVVVEELITEIELLFILRNLLRLPACAGRGRPLAPRDALSLI</sequence>
<reference evidence="1 2" key="1">
    <citation type="journal article" date="2019" name="Commun. Biol.">
        <title>The bagworm genome reveals a unique fibroin gene that provides high tensile strength.</title>
        <authorList>
            <person name="Kono N."/>
            <person name="Nakamura H."/>
            <person name="Ohtoshi R."/>
            <person name="Tomita M."/>
            <person name="Numata K."/>
            <person name="Arakawa K."/>
        </authorList>
    </citation>
    <scope>NUCLEOTIDE SEQUENCE [LARGE SCALE GENOMIC DNA]</scope>
</reference>
<evidence type="ECO:0000313" key="1">
    <source>
        <dbReference type="EMBL" id="GBP28422.1"/>
    </source>
</evidence>
<gene>
    <name evidence="1" type="ORF">EVAR_102995_1</name>
</gene>
<dbReference type="EMBL" id="BGZK01000206">
    <property type="protein sequence ID" value="GBP28422.1"/>
    <property type="molecule type" value="Genomic_DNA"/>
</dbReference>